<dbReference type="EMBL" id="UZAK01038952">
    <property type="protein sequence ID" value="VDP62024.1"/>
    <property type="molecule type" value="Genomic_DNA"/>
</dbReference>
<keyword evidence="2" id="KW-1185">Reference proteome</keyword>
<name>A0A183KNR6_9TREM</name>
<dbReference type="WBParaSite" id="SCUD_0001669901-mRNA-1">
    <property type="protein sequence ID" value="SCUD_0001669901-mRNA-1"/>
    <property type="gene ID" value="SCUD_0001669901"/>
</dbReference>
<sequence length="74" mass="8871">MKDSVDAQQNEFRKERYCTDQIVTPVVTVEQLIEWNSSLYINFINYEKVFDNVDRKILWNLLQHHSLPEKIVTS</sequence>
<reference evidence="1 2" key="2">
    <citation type="submission" date="2018-11" db="EMBL/GenBank/DDBJ databases">
        <authorList>
            <consortium name="Pathogen Informatics"/>
        </authorList>
    </citation>
    <scope>NUCLEOTIDE SEQUENCE [LARGE SCALE GENOMIC DNA]</scope>
    <source>
        <strain evidence="1">Dakar</strain>
        <strain evidence="2">Dakar, Senegal</strain>
    </source>
</reference>
<gene>
    <name evidence="1" type="ORF">SCUD_LOCUS16696</name>
</gene>
<dbReference type="AlphaFoldDB" id="A0A183KNR6"/>
<proteinExistence type="predicted"/>
<organism evidence="3">
    <name type="scientific">Schistosoma curassoni</name>
    <dbReference type="NCBI Taxonomy" id="6186"/>
    <lineage>
        <taxon>Eukaryota</taxon>
        <taxon>Metazoa</taxon>
        <taxon>Spiralia</taxon>
        <taxon>Lophotrochozoa</taxon>
        <taxon>Platyhelminthes</taxon>
        <taxon>Trematoda</taxon>
        <taxon>Digenea</taxon>
        <taxon>Strigeidida</taxon>
        <taxon>Schistosomatoidea</taxon>
        <taxon>Schistosomatidae</taxon>
        <taxon>Schistosoma</taxon>
    </lineage>
</organism>
<evidence type="ECO:0000313" key="3">
    <source>
        <dbReference type="WBParaSite" id="SCUD_0001669901-mRNA-1"/>
    </source>
</evidence>
<reference evidence="3" key="1">
    <citation type="submission" date="2016-06" db="UniProtKB">
        <authorList>
            <consortium name="WormBaseParasite"/>
        </authorList>
    </citation>
    <scope>IDENTIFICATION</scope>
</reference>
<dbReference type="Proteomes" id="UP000279833">
    <property type="component" value="Unassembled WGS sequence"/>
</dbReference>
<protein>
    <submittedName>
        <fullName evidence="3">Reverse transcriptase domain-containing protein</fullName>
    </submittedName>
</protein>
<evidence type="ECO:0000313" key="2">
    <source>
        <dbReference type="Proteomes" id="UP000279833"/>
    </source>
</evidence>
<evidence type="ECO:0000313" key="1">
    <source>
        <dbReference type="EMBL" id="VDP62024.1"/>
    </source>
</evidence>
<accession>A0A183KNR6</accession>